<evidence type="ECO:0000256" key="2">
    <source>
        <dbReference type="ARBA" id="ARBA00022840"/>
    </source>
</evidence>
<dbReference type="PRINTS" id="PR00038">
    <property type="entry name" value="HTHLUXR"/>
</dbReference>
<protein>
    <submittedName>
        <fullName evidence="4">Putative LuxR-family transcriptional regulator</fullName>
    </submittedName>
</protein>
<dbReference type="PANTHER" id="PTHR16305:SF35">
    <property type="entry name" value="TRANSCRIPTIONAL ACTIVATOR DOMAIN"/>
    <property type="match status" value="1"/>
</dbReference>
<dbReference type="InterPro" id="IPR027417">
    <property type="entry name" value="P-loop_NTPase"/>
</dbReference>
<dbReference type="GO" id="GO:0006355">
    <property type="term" value="P:regulation of DNA-templated transcription"/>
    <property type="evidence" value="ECO:0007669"/>
    <property type="project" value="InterPro"/>
</dbReference>
<reference evidence="4" key="1">
    <citation type="journal article" date="2015" name="ChemBioChem">
        <title>Genome Mining of the Hitachimycin Biosynthetic Gene Cluster: Involvement of a Phenylalanine-2,3-aminomutase in Biosynthesis.</title>
        <authorList>
            <person name="Kudo F."/>
            <person name="Kawamura K."/>
            <person name="Uchino A."/>
            <person name="Miyanaga A."/>
            <person name="Numakura M."/>
            <person name="Takayanagi R."/>
            <person name="Eguchi T."/>
        </authorList>
    </citation>
    <scope>NUCLEOTIDE SEQUENCE</scope>
    <source>
        <strain evidence="4">JCM 11712</strain>
    </source>
</reference>
<keyword evidence="2" id="KW-0067">ATP-binding</keyword>
<dbReference type="PROSITE" id="PS00622">
    <property type="entry name" value="HTH_LUXR_1"/>
    <property type="match status" value="1"/>
</dbReference>
<dbReference type="SMART" id="SM00421">
    <property type="entry name" value="HTH_LUXR"/>
    <property type="match status" value="1"/>
</dbReference>
<feature type="domain" description="HTH luxR-type" evidence="3">
    <location>
        <begin position="865"/>
        <end position="930"/>
    </location>
</feature>
<dbReference type="Pfam" id="PF13191">
    <property type="entry name" value="AAA_16"/>
    <property type="match status" value="1"/>
</dbReference>
<dbReference type="SUPFAM" id="SSF52540">
    <property type="entry name" value="P-loop containing nucleoside triphosphate hydrolases"/>
    <property type="match status" value="1"/>
</dbReference>
<dbReference type="GO" id="GO:0005737">
    <property type="term" value="C:cytoplasm"/>
    <property type="evidence" value="ECO:0007669"/>
    <property type="project" value="TreeGrafter"/>
</dbReference>
<gene>
    <name evidence="4" type="primary">hitR4</name>
</gene>
<evidence type="ECO:0000313" key="4">
    <source>
        <dbReference type="EMBL" id="BAR73025.1"/>
    </source>
</evidence>
<dbReference type="Pfam" id="PF00196">
    <property type="entry name" value="GerE"/>
    <property type="match status" value="1"/>
</dbReference>
<dbReference type="PROSITE" id="PS50043">
    <property type="entry name" value="HTH_LUXR_2"/>
    <property type="match status" value="1"/>
</dbReference>
<dbReference type="GO" id="GO:0004016">
    <property type="term" value="F:adenylate cyclase activity"/>
    <property type="evidence" value="ECO:0007669"/>
    <property type="project" value="TreeGrafter"/>
</dbReference>
<dbReference type="CDD" id="cd06170">
    <property type="entry name" value="LuxR_C_like"/>
    <property type="match status" value="1"/>
</dbReference>
<dbReference type="InterPro" id="IPR041664">
    <property type="entry name" value="AAA_16"/>
</dbReference>
<dbReference type="Gene3D" id="1.25.40.10">
    <property type="entry name" value="Tetratricopeptide repeat domain"/>
    <property type="match status" value="1"/>
</dbReference>
<dbReference type="GO" id="GO:0003677">
    <property type="term" value="F:DNA binding"/>
    <property type="evidence" value="ECO:0007669"/>
    <property type="project" value="InterPro"/>
</dbReference>
<dbReference type="InterPro" id="IPR011990">
    <property type="entry name" value="TPR-like_helical_dom_sf"/>
</dbReference>
<sequence length="934" mass="100230">MSTVLLVERNQEMNRLDGLLAGDDSGRSVVAIVSGSTGMGKTALLRAFRKRTAAAGVTVLSASSSPERRDRPYSTVRELLDSAVLSVLTASPGRFSARPDAVDPGPAQAARALIRTVSELSEHGPVLVAVDDIQYADPASLRCLHRLARQPTANPVAVVLTWDRKLGRRSHPALEELLYCPSVRRIHIGPLSSRGVAPSVSELFPGTADHQLAQMCFERSGGNPYLLGVVLTEMNTDKEGPAETHGAPKSPAKSTGIIFRDALVTCLHRMGPIAVIIARGVALLDECADIHLLSRFGNVGTVTAGNVLRKLTEIGVVRDFRFRHEAARSAVLDDIPPHEAVRLRHRASRLLREEGAPAEAVAAHLLLAGPLRQDWVVPVLLDASQAALLAGRTSTAIHCLELAAQCCADEARRYVVEVRAAGLQWLREPARSQERFLALGVPPREGKPALGPVMSVAEGLLWHLRFEEALDLVDRFGPGDRIPAARPAVGSTVTRTRLLVESTYPGLLSRFPGRAADDAPHSGAVAPATSAPGHRAVHALSAVLTGSADEHTIAQAEQVLQDGGFAHGSYRVIAPALLALVYADLVDSAATWCTRFLTGAGSHETPGWQGVLGTIGALVSLREGRLDIAVDKARAALAHINGTTWNESSVLATATLAEAYTAIGDHEAAAREFSRPAPDDLFETRAGLHYLYARGRHRLATGRARAALADFIDCGDRMTRWGIDTAALAPWRAGAVEACLALGDDAGAARWAEQKASPSKIALPRARGIELRSLAATRAVRDRPGLLEEALQLLQHSGDRYQSAHALADLGEAYQVLGDRAKARTAARRARRIAESCHAELLCRRLVSTHPSTAKPTDAQGPPTDGDRFAILSDSERRVAILAAQGYANREISDRLHVTISTVEQHLTRVYRKMSIRNREELPTEFRIGSTTDG</sequence>
<name>A0A0F7R2S9_9ACTN</name>
<dbReference type="AlphaFoldDB" id="A0A0F7R2S9"/>
<dbReference type="GO" id="GO:0005524">
    <property type="term" value="F:ATP binding"/>
    <property type="evidence" value="ECO:0007669"/>
    <property type="project" value="UniProtKB-KW"/>
</dbReference>
<organism evidence="4">
    <name type="scientific">Embleya scabrispora</name>
    <dbReference type="NCBI Taxonomy" id="159449"/>
    <lineage>
        <taxon>Bacteria</taxon>
        <taxon>Bacillati</taxon>
        <taxon>Actinomycetota</taxon>
        <taxon>Actinomycetes</taxon>
        <taxon>Kitasatosporales</taxon>
        <taxon>Streptomycetaceae</taxon>
        <taxon>Embleya</taxon>
    </lineage>
</organism>
<accession>A0A0F7R2S9</accession>
<dbReference type="InterPro" id="IPR016032">
    <property type="entry name" value="Sig_transdc_resp-reg_C-effctor"/>
</dbReference>
<keyword evidence="1" id="KW-0547">Nucleotide-binding</keyword>
<dbReference type="EMBL" id="LC008143">
    <property type="protein sequence ID" value="BAR73025.1"/>
    <property type="molecule type" value="Genomic_DNA"/>
</dbReference>
<dbReference type="InterPro" id="IPR000792">
    <property type="entry name" value="Tscrpt_reg_LuxR_C"/>
</dbReference>
<dbReference type="Gene3D" id="3.40.50.300">
    <property type="entry name" value="P-loop containing nucleotide triphosphate hydrolases"/>
    <property type="match status" value="1"/>
</dbReference>
<dbReference type="SUPFAM" id="SSF46894">
    <property type="entry name" value="C-terminal effector domain of the bipartite response regulators"/>
    <property type="match status" value="1"/>
</dbReference>
<dbReference type="PANTHER" id="PTHR16305">
    <property type="entry name" value="TESTICULAR SOLUBLE ADENYLYL CYCLASE"/>
    <property type="match status" value="1"/>
</dbReference>
<dbReference type="Gene3D" id="1.10.10.10">
    <property type="entry name" value="Winged helix-like DNA-binding domain superfamily/Winged helix DNA-binding domain"/>
    <property type="match status" value="1"/>
</dbReference>
<evidence type="ECO:0000256" key="1">
    <source>
        <dbReference type="ARBA" id="ARBA00022741"/>
    </source>
</evidence>
<evidence type="ECO:0000259" key="3">
    <source>
        <dbReference type="PROSITE" id="PS50043"/>
    </source>
</evidence>
<proteinExistence type="predicted"/>
<dbReference type="InterPro" id="IPR036388">
    <property type="entry name" value="WH-like_DNA-bd_sf"/>
</dbReference>